<feature type="non-terminal residue" evidence="2">
    <location>
        <position position="136"/>
    </location>
</feature>
<dbReference type="InterPro" id="IPR051015">
    <property type="entry name" value="EvgA-like"/>
</dbReference>
<protein>
    <recommendedName>
        <fullName evidence="1">Response regulatory domain-containing protein</fullName>
    </recommendedName>
</protein>
<accession>A0A3B0VNC8</accession>
<evidence type="ECO:0000313" key="2">
    <source>
        <dbReference type="EMBL" id="VAW39847.1"/>
    </source>
</evidence>
<reference evidence="2" key="1">
    <citation type="submission" date="2018-06" db="EMBL/GenBank/DDBJ databases">
        <authorList>
            <person name="Zhirakovskaya E."/>
        </authorList>
    </citation>
    <scope>NUCLEOTIDE SEQUENCE</scope>
</reference>
<dbReference type="AlphaFoldDB" id="A0A3B0VNC8"/>
<sequence>MASLIRIYIVDSQPVFCTGIQAVLEATTDLQLLGTATSLEQHCSWAANKPPDVLLLAANMSHDPLLETISTWKQEYEDSKTLVMLSYADEVCLRQLTDQGADGCILRTDTPQRFIQAIRSVAEGESWFSRTVMEET</sequence>
<dbReference type="PANTHER" id="PTHR45566">
    <property type="entry name" value="HTH-TYPE TRANSCRIPTIONAL REGULATOR YHJB-RELATED"/>
    <property type="match status" value="1"/>
</dbReference>
<dbReference type="SMART" id="SM00448">
    <property type="entry name" value="REC"/>
    <property type="match status" value="1"/>
</dbReference>
<dbReference type="InterPro" id="IPR001789">
    <property type="entry name" value="Sig_transdc_resp-reg_receiver"/>
</dbReference>
<dbReference type="GO" id="GO:0000160">
    <property type="term" value="P:phosphorelay signal transduction system"/>
    <property type="evidence" value="ECO:0007669"/>
    <property type="project" value="InterPro"/>
</dbReference>
<gene>
    <name evidence="2" type="ORF">MNBD_CHLOROFLEXI01-1249</name>
</gene>
<dbReference type="CDD" id="cd17535">
    <property type="entry name" value="REC_NarL-like"/>
    <property type="match status" value="1"/>
</dbReference>
<dbReference type="InterPro" id="IPR058245">
    <property type="entry name" value="NreC/VraR/RcsB-like_REC"/>
</dbReference>
<feature type="domain" description="Response regulatory" evidence="1">
    <location>
        <begin position="6"/>
        <end position="122"/>
    </location>
</feature>
<dbReference type="EMBL" id="UOEU01000767">
    <property type="protein sequence ID" value="VAW39847.1"/>
    <property type="molecule type" value="Genomic_DNA"/>
</dbReference>
<name>A0A3B0VNC8_9ZZZZ</name>
<organism evidence="2">
    <name type="scientific">hydrothermal vent metagenome</name>
    <dbReference type="NCBI Taxonomy" id="652676"/>
    <lineage>
        <taxon>unclassified sequences</taxon>
        <taxon>metagenomes</taxon>
        <taxon>ecological metagenomes</taxon>
    </lineage>
</organism>
<dbReference type="SUPFAM" id="SSF52172">
    <property type="entry name" value="CheY-like"/>
    <property type="match status" value="1"/>
</dbReference>
<dbReference type="PROSITE" id="PS50110">
    <property type="entry name" value="RESPONSE_REGULATORY"/>
    <property type="match status" value="1"/>
</dbReference>
<dbReference type="Gene3D" id="3.40.50.2300">
    <property type="match status" value="1"/>
</dbReference>
<dbReference type="InterPro" id="IPR011006">
    <property type="entry name" value="CheY-like_superfamily"/>
</dbReference>
<dbReference type="Pfam" id="PF00072">
    <property type="entry name" value="Response_reg"/>
    <property type="match status" value="1"/>
</dbReference>
<dbReference type="PANTHER" id="PTHR45566:SF2">
    <property type="entry name" value="NARL SUBFAMILY"/>
    <property type="match status" value="1"/>
</dbReference>
<proteinExistence type="predicted"/>
<evidence type="ECO:0000259" key="1">
    <source>
        <dbReference type="PROSITE" id="PS50110"/>
    </source>
</evidence>